<keyword evidence="7" id="KW-0256">Endoplasmic reticulum</keyword>
<dbReference type="RefSeq" id="WP_249044637.1">
    <property type="nucleotide sequence ID" value="NZ_JAGIOO010000001.1"/>
</dbReference>
<name>A0ABS5AFF2_9PSEU</name>
<keyword evidence="5" id="KW-0808">Transferase</keyword>
<sequence>MLPALLYLLFRQAGLAVVQWMAGRNRIGVTGALTAWDGQWYLSISANGYEGVPASLVDAFGRRSEETPLAFFPGYPMLVRAVGELPGVSLVAAAFAVNVVAGVVCAYGLVKLGQRVGGSWKAGLALVALFAASPMSVVLSMTYSETLFCALAAWTLLWLVEREWLLVGLGCATAGLVRPTSAALVLAVCLAALVAIIRRRDGWRPWVALVLGPAGLVGYLTWVGVRTGRWDGWLALQARGWESQFDGGLATLRFSLDVLASARSVFEVTTVWIIGLTLVLFALCLVRRVPWPLVVYAAGVMFLSMGSNGLMNSKARLLVPAFTLLIPVAVSLSRRRPGTMVTALGVLLLVGSWFGAYSITAWPYAI</sequence>
<accession>A0ABS5AFF2</accession>
<dbReference type="PANTHER" id="PTHR12468:SF2">
    <property type="entry name" value="GPI MANNOSYLTRANSFERASE 2"/>
    <property type="match status" value="1"/>
</dbReference>
<evidence type="ECO:0000256" key="6">
    <source>
        <dbReference type="ARBA" id="ARBA00022692"/>
    </source>
</evidence>
<evidence type="ECO:0000256" key="7">
    <source>
        <dbReference type="ARBA" id="ARBA00022824"/>
    </source>
</evidence>
<dbReference type="PANTHER" id="PTHR12468">
    <property type="entry name" value="GPI MANNOSYLTRANSFERASE 2"/>
    <property type="match status" value="1"/>
</dbReference>
<comment type="pathway">
    <text evidence="2">Glycolipid biosynthesis; glycosylphosphatidylinositol-anchor biosynthesis.</text>
</comment>
<feature type="transmembrane region" description="Helical" evidence="10">
    <location>
        <begin position="317"/>
        <end position="333"/>
    </location>
</feature>
<evidence type="ECO:0000313" key="12">
    <source>
        <dbReference type="Proteomes" id="UP001519363"/>
    </source>
</evidence>
<keyword evidence="8 10" id="KW-1133">Transmembrane helix</keyword>
<evidence type="ECO:0000256" key="3">
    <source>
        <dbReference type="ARBA" id="ARBA00022502"/>
    </source>
</evidence>
<feature type="transmembrane region" description="Helical" evidence="10">
    <location>
        <begin position="122"/>
        <end position="144"/>
    </location>
</feature>
<evidence type="ECO:0000256" key="5">
    <source>
        <dbReference type="ARBA" id="ARBA00022679"/>
    </source>
</evidence>
<comment type="subcellular location">
    <subcellularLocation>
        <location evidence="1">Endoplasmic reticulum membrane</location>
        <topology evidence="1">Multi-pass membrane protein</topology>
    </subcellularLocation>
</comment>
<feature type="transmembrane region" description="Helical" evidence="10">
    <location>
        <begin position="293"/>
        <end position="311"/>
    </location>
</feature>
<keyword evidence="3" id="KW-0337">GPI-anchor biosynthesis</keyword>
<feature type="transmembrane region" description="Helical" evidence="10">
    <location>
        <begin position="164"/>
        <end position="194"/>
    </location>
</feature>
<gene>
    <name evidence="11" type="ORF">JOF53_004182</name>
</gene>
<reference evidence="11 12" key="1">
    <citation type="submission" date="2021-03" db="EMBL/GenBank/DDBJ databases">
        <title>Sequencing the genomes of 1000 actinobacteria strains.</title>
        <authorList>
            <person name="Klenk H.-P."/>
        </authorList>
    </citation>
    <scope>NUCLEOTIDE SEQUENCE [LARGE SCALE GENOMIC DNA]</scope>
    <source>
        <strain evidence="11 12">DSM 44580</strain>
    </source>
</reference>
<evidence type="ECO:0000256" key="10">
    <source>
        <dbReference type="SAM" id="Phobius"/>
    </source>
</evidence>
<protein>
    <recommendedName>
        <fullName evidence="13">Glycosyltransferase RgtA/B/C/D-like domain-containing protein</fullName>
    </recommendedName>
</protein>
<keyword evidence="9 10" id="KW-0472">Membrane</keyword>
<dbReference type="InterPro" id="IPR007315">
    <property type="entry name" value="PIG-V/Gpi18"/>
</dbReference>
<dbReference type="EMBL" id="JAGIOO010000001">
    <property type="protein sequence ID" value="MBP2475310.1"/>
    <property type="molecule type" value="Genomic_DNA"/>
</dbReference>
<keyword evidence="4" id="KW-0328">Glycosyltransferase</keyword>
<feature type="transmembrane region" description="Helical" evidence="10">
    <location>
        <begin position="340"/>
        <end position="365"/>
    </location>
</feature>
<evidence type="ECO:0000256" key="9">
    <source>
        <dbReference type="ARBA" id="ARBA00023136"/>
    </source>
</evidence>
<feature type="transmembrane region" description="Helical" evidence="10">
    <location>
        <begin position="87"/>
        <end position="110"/>
    </location>
</feature>
<evidence type="ECO:0000256" key="8">
    <source>
        <dbReference type="ARBA" id="ARBA00022989"/>
    </source>
</evidence>
<proteinExistence type="predicted"/>
<dbReference type="Proteomes" id="UP001519363">
    <property type="component" value="Unassembled WGS sequence"/>
</dbReference>
<evidence type="ECO:0000313" key="11">
    <source>
        <dbReference type="EMBL" id="MBP2475310.1"/>
    </source>
</evidence>
<evidence type="ECO:0000256" key="4">
    <source>
        <dbReference type="ARBA" id="ARBA00022676"/>
    </source>
</evidence>
<feature type="transmembrane region" description="Helical" evidence="10">
    <location>
        <begin position="265"/>
        <end position="286"/>
    </location>
</feature>
<keyword evidence="12" id="KW-1185">Reference proteome</keyword>
<feature type="transmembrane region" description="Helical" evidence="10">
    <location>
        <begin position="206"/>
        <end position="225"/>
    </location>
</feature>
<evidence type="ECO:0000256" key="1">
    <source>
        <dbReference type="ARBA" id="ARBA00004477"/>
    </source>
</evidence>
<comment type="caution">
    <text evidence="11">The sequence shown here is derived from an EMBL/GenBank/DDBJ whole genome shotgun (WGS) entry which is preliminary data.</text>
</comment>
<keyword evidence="6 10" id="KW-0812">Transmembrane</keyword>
<evidence type="ECO:0000256" key="2">
    <source>
        <dbReference type="ARBA" id="ARBA00004687"/>
    </source>
</evidence>
<organism evidence="11 12">
    <name type="scientific">Crossiella equi</name>
    <dbReference type="NCBI Taxonomy" id="130796"/>
    <lineage>
        <taxon>Bacteria</taxon>
        <taxon>Bacillati</taxon>
        <taxon>Actinomycetota</taxon>
        <taxon>Actinomycetes</taxon>
        <taxon>Pseudonocardiales</taxon>
        <taxon>Pseudonocardiaceae</taxon>
        <taxon>Crossiella</taxon>
    </lineage>
</organism>
<evidence type="ECO:0008006" key="13">
    <source>
        <dbReference type="Google" id="ProtNLM"/>
    </source>
</evidence>